<gene>
    <name evidence="7" type="ORF">SAMN06273572_11117</name>
</gene>
<sequence>MRQIGGLGAANVVYLISQLGVLSLLTNLTNIHTVAEFGYIMAVVQPLYMLFLMGLRPNLSTDINREFRYSTFLSVQSISSILLVFISLIIISFLNADFIALAVPICVMKAVEMHSELCYGVLQRAGRIGLVARSLLIRGPVLLLCFGLVLYITRDAQTAFWVQTIILVLVQIMHDFPAVRKSGEYIRIDPSIRRICSLTQNTFHLGIGHFFASLQTNIPRFIVYSLIGTVALSYYTTISLIQRASVGLFVTIEQAIGSHLSKLWIEGNRRDFFARIRTALYAAALVSAVGMGLAYLIGKPFLNIAFGPEYVQAYGLLMWISAAIALRLISAVIQAALIAQRNFRIFRVVQTASLLTTIPFTVIGIHYFGLNGAGMAMVATTLFRTAYFSAVLYRA</sequence>
<feature type="transmembrane region" description="Helical" evidence="6">
    <location>
        <begin position="351"/>
        <end position="369"/>
    </location>
</feature>
<evidence type="ECO:0000256" key="5">
    <source>
        <dbReference type="ARBA" id="ARBA00023136"/>
    </source>
</evidence>
<organism evidence="7 8">
    <name type="scientific">Pontivivens marinum</name>
    <dbReference type="NCBI Taxonomy" id="1690039"/>
    <lineage>
        <taxon>Bacteria</taxon>
        <taxon>Pseudomonadati</taxon>
        <taxon>Pseudomonadota</taxon>
        <taxon>Alphaproteobacteria</taxon>
        <taxon>Rhodobacterales</taxon>
        <taxon>Paracoccaceae</taxon>
        <taxon>Pontivivens</taxon>
    </lineage>
</organism>
<keyword evidence="5 6" id="KW-0472">Membrane</keyword>
<comment type="subcellular location">
    <subcellularLocation>
        <location evidence="1">Cell membrane</location>
        <topology evidence="1">Multi-pass membrane protein</topology>
    </subcellularLocation>
</comment>
<dbReference type="EMBL" id="OCTN01000011">
    <property type="protein sequence ID" value="SOH95438.1"/>
    <property type="molecule type" value="Genomic_DNA"/>
</dbReference>
<feature type="transmembrane region" description="Helical" evidence="6">
    <location>
        <begin position="221"/>
        <end position="241"/>
    </location>
</feature>
<keyword evidence="4 6" id="KW-1133">Transmembrane helix</keyword>
<feature type="transmembrane region" description="Helical" evidence="6">
    <location>
        <begin position="279"/>
        <end position="297"/>
    </location>
</feature>
<feature type="transmembrane region" description="Helical" evidence="6">
    <location>
        <begin position="12"/>
        <end position="31"/>
    </location>
</feature>
<evidence type="ECO:0000313" key="7">
    <source>
        <dbReference type="EMBL" id="SOH95438.1"/>
    </source>
</evidence>
<protein>
    <submittedName>
        <fullName evidence="7">Membrane protein involved in the export of O-antigen and teichoic acid</fullName>
    </submittedName>
</protein>
<keyword evidence="8" id="KW-1185">Reference proteome</keyword>
<accession>A0A2C9CW00</accession>
<dbReference type="AlphaFoldDB" id="A0A2C9CW00"/>
<evidence type="ECO:0000256" key="6">
    <source>
        <dbReference type="SAM" id="Phobius"/>
    </source>
</evidence>
<dbReference type="GO" id="GO:0005886">
    <property type="term" value="C:plasma membrane"/>
    <property type="evidence" value="ECO:0007669"/>
    <property type="project" value="UniProtKB-SubCell"/>
</dbReference>
<reference evidence="8" key="1">
    <citation type="submission" date="2017-09" db="EMBL/GenBank/DDBJ databases">
        <authorList>
            <person name="Varghese N."/>
            <person name="Submissions S."/>
        </authorList>
    </citation>
    <scope>NUCLEOTIDE SEQUENCE [LARGE SCALE GENOMIC DNA]</scope>
    <source>
        <strain evidence="8">C7</strain>
    </source>
</reference>
<feature type="transmembrane region" description="Helical" evidence="6">
    <location>
        <begin position="375"/>
        <end position="393"/>
    </location>
</feature>
<evidence type="ECO:0000256" key="4">
    <source>
        <dbReference type="ARBA" id="ARBA00022989"/>
    </source>
</evidence>
<dbReference type="PANTHER" id="PTHR30250">
    <property type="entry name" value="PST FAMILY PREDICTED COLANIC ACID TRANSPORTER"/>
    <property type="match status" value="1"/>
</dbReference>
<evidence type="ECO:0000256" key="3">
    <source>
        <dbReference type="ARBA" id="ARBA00022692"/>
    </source>
</evidence>
<dbReference type="Proteomes" id="UP000220034">
    <property type="component" value="Unassembled WGS sequence"/>
</dbReference>
<name>A0A2C9CW00_9RHOB</name>
<evidence type="ECO:0000256" key="2">
    <source>
        <dbReference type="ARBA" id="ARBA00022475"/>
    </source>
</evidence>
<keyword evidence="2" id="KW-1003">Cell membrane</keyword>
<evidence type="ECO:0000256" key="1">
    <source>
        <dbReference type="ARBA" id="ARBA00004651"/>
    </source>
</evidence>
<feature type="transmembrane region" description="Helical" evidence="6">
    <location>
        <begin position="134"/>
        <end position="152"/>
    </location>
</feature>
<keyword evidence="3 6" id="KW-0812">Transmembrane</keyword>
<feature type="transmembrane region" description="Helical" evidence="6">
    <location>
        <begin position="158"/>
        <end position="174"/>
    </location>
</feature>
<dbReference type="PANTHER" id="PTHR30250:SF11">
    <property type="entry name" value="O-ANTIGEN TRANSPORTER-RELATED"/>
    <property type="match status" value="1"/>
</dbReference>
<evidence type="ECO:0000313" key="8">
    <source>
        <dbReference type="Proteomes" id="UP000220034"/>
    </source>
</evidence>
<feature type="transmembrane region" description="Helical" evidence="6">
    <location>
        <begin position="67"/>
        <end position="93"/>
    </location>
</feature>
<feature type="transmembrane region" description="Helical" evidence="6">
    <location>
        <begin position="317"/>
        <end position="339"/>
    </location>
</feature>
<dbReference type="InterPro" id="IPR050833">
    <property type="entry name" value="Poly_Biosynth_Transport"/>
</dbReference>
<feature type="transmembrane region" description="Helical" evidence="6">
    <location>
        <begin position="37"/>
        <end position="55"/>
    </location>
</feature>
<proteinExistence type="predicted"/>